<name>A0AAF0IBM7_ODILC</name>
<evidence type="ECO:0000313" key="10">
    <source>
        <dbReference type="EMBL" id="WEU40898.1"/>
    </source>
</evidence>
<dbReference type="EMBL" id="CP091871">
    <property type="protein sequence ID" value="WEU40898.1"/>
    <property type="molecule type" value="Genomic_DNA"/>
</dbReference>
<feature type="domain" description="ABC transporter" evidence="9">
    <location>
        <begin position="3"/>
        <end position="237"/>
    </location>
</feature>
<dbReference type="GO" id="GO:0016887">
    <property type="term" value="F:ATP hydrolysis activity"/>
    <property type="evidence" value="ECO:0007669"/>
    <property type="project" value="InterPro"/>
</dbReference>
<comment type="subunit">
    <text evidence="5">The complex is composed of two ATP-binding proteins (WtpC), two transmembrane proteins (WtpB) and a solute-binding protein (WtpA).</text>
</comment>
<evidence type="ECO:0000256" key="4">
    <source>
        <dbReference type="ARBA" id="ARBA00038307"/>
    </source>
</evidence>
<protein>
    <recommendedName>
        <fullName evidence="7">Molybdate/tungstate import ATP-binding protein WtpC</fullName>
        <ecNumber evidence="6">7.3.2.6</ecNumber>
    </recommendedName>
</protein>
<dbReference type="SUPFAM" id="SSF52540">
    <property type="entry name" value="P-loop containing nucleoside triphosphate hydrolases"/>
    <property type="match status" value="1"/>
</dbReference>
<evidence type="ECO:0000256" key="7">
    <source>
        <dbReference type="ARBA" id="ARBA00041133"/>
    </source>
</evidence>
<dbReference type="InterPro" id="IPR050093">
    <property type="entry name" value="ABC_SmlMolc_Importer"/>
</dbReference>
<dbReference type="Gene3D" id="3.40.50.300">
    <property type="entry name" value="P-loop containing nucleotide triphosphate hydrolases"/>
    <property type="match status" value="1"/>
</dbReference>
<dbReference type="Proteomes" id="UP000186851">
    <property type="component" value="Chromosome"/>
</dbReference>
<sequence length="242" mass="26822">MILEVKDLTKIYEGKTVLKNINLKIHRGDIYILIGPSGAGKTTLLRIIDLLEKPSSGEVIFNGVKISDISKRQETNIRRRIAFLHQKTTLFNMSVFENIAYGLSLRGLPSNIIKNKVKETLIKLGLNHLEKQNATLLSGGEAQRTALARCMVLEPELLLLDEPTANLDPPNVTLIESLIKEMNSENGTTIILATHNMAQAKRLGGRVGVILNGEIIEEGEGERLFNKPSSERVKAFINGDFI</sequence>
<keyword evidence="3 10" id="KW-0067">ATP-binding</keyword>
<comment type="catalytic activity">
    <reaction evidence="8">
        <text>tungstate(in) + ATP + H2O = tungstate(out) + ADP + phosphate + H(+)</text>
        <dbReference type="Rhea" id="RHEA:35027"/>
        <dbReference type="ChEBI" id="CHEBI:15377"/>
        <dbReference type="ChEBI" id="CHEBI:15378"/>
        <dbReference type="ChEBI" id="CHEBI:30616"/>
        <dbReference type="ChEBI" id="CHEBI:43474"/>
        <dbReference type="ChEBI" id="CHEBI:46502"/>
        <dbReference type="ChEBI" id="CHEBI:456216"/>
        <dbReference type="EC" id="7.3.2.6"/>
    </reaction>
</comment>
<evidence type="ECO:0000256" key="5">
    <source>
        <dbReference type="ARBA" id="ARBA00038781"/>
    </source>
</evidence>
<dbReference type="InterPro" id="IPR003593">
    <property type="entry name" value="AAA+_ATPase"/>
</dbReference>
<comment type="similarity">
    <text evidence="4">Belongs to the ABC transporter superfamily. Sulfate/tungstate importer (TC 3.A.1.6) family.</text>
</comment>
<evidence type="ECO:0000256" key="1">
    <source>
        <dbReference type="ARBA" id="ARBA00022448"/>
    </source>
</evidence>
<evidence type="ECO:0000256" key="3">
    <source>
        <dbReference type="ARBA" id="ARBA00022840"/>
    </source>
</evidence>
<gene>
    <name evidence="10" type="ORF">OdinLCB4_003010</name>
</gene>
<dbReference type="KEGG" id="oyw:OdinLCB4_003010"/>
<dbReference type="InterPro" id="IPR027417">
    <property type="entry name" value="P-loop_NTPase"/>
</dbReference>
<dbReference type="PANTHER" id="PTHR42781">
    <property type="entry name" value="SPERMIDINE/PUTRESCINE IMPORT ATP-BINDING PROTEIN POTA"/>
    <property type="match status" value="1"/>
</dbReference>
<dbReference type="InterPro" id="IPR003439">
    <property type="entry name" value="ABC_transporter-like_ATP-bd"/>
</dbReference>
<proteinExistence type="inferred from homology"/>
<keyword evidence="1" id="KW-0813">Transport</keyword>
<dbReference type="GO" id="GO:1901238">
    <property type="term" value="F:ABC-type tungstate transporter activity"/>
    <property type="evidence" value="ECO:0007669"/>
    <property type="project" value="UniProtKB-EC"/>
</dbReference>
<keyword evidence="2" id="KW-0547">Nucleotide-binding</keyword>
<dbReference type="PANTHER" id="PTHR42781:SF9">
    <property type="entry name" value="AMINO ACID ABC TRANSPORTER, ATP-BINDING PROTEIN-RELATED"/>
    <property type="match status" value="1"/>
</dbReference>
<accession>A0AAF0IBM7</accession>
<dbReference type="AlphaFoldDB" id="A0AAF0IBM7"/>
<evidence type="ECO:0000313" key="11">
    <source>
        <dbReference type="Proteomes" id="UP000186851"/>
    </source>
</evidence>
<dbReference type="PROSITE" id="PS50893">
    <property type="entry name" value="ABC_TRANSPORTER_2"/>
    <property type="match status" value="1"/>
</dbReference>
<evidence type="ECO:0000259" key="9">
    <source>
        <dbReference type="PROSITE" id="PS50893"/>
    </source>
</evidence>
<organism evidence="10 11">
    <name type="scientific">Odinarchaeota yellowstonii (strain LCB_4)</name>
    <dbReference type="NCBI Taxonomy" id="1841599"/>
    <lineage>
        <taxon>Archaea</taxon>
        <taxon>Promethearchaeati</taxon>
        <taxon>Candidatus Odinarchaeota</taxon>
        <taxon>Candidatus Odinarchaeia</taxon>
        <taxon>Candidatus Odinarchaeales</taxon>
        <taxon>Candidatus Odinarchaeaceae</taxon>
        <taxon>Candidatus Odinarchaeum</taxon>
    </lineage>
</organism>
<dbReference type="GO" id="GO:0005524">
    <property type="term" value="F:ATP binding"/>
    <property type="evidence" value="ECO:0007669"/>
    <property type="project" value="UniProtKB-KW"/>
</dbReference>
<reference evidence="10" key="1">
    <citation type="journal article" date="2017" name="Nature">
        <title>Asgard archaea illuminate the origin of eukaryotic cellular complexity.</title>
        <authorList>
            <person name="Zaremba-Niedzwiedzka K."/>
            <person name="Caceres E.F."/>
            <person name="Saw J.H."/>
            <person name="Backstrom D."/>
            <person name="Juzokaite L."/>
            <person name="Vancaester E."/>
            <person name="Seitz K.W."/>
            <person name="Anantharaman K."/>
            <person name="Starnawski P."/>
            <person name="Kjeldsen K.U."/>
            <person name="Scott M.B."/>
            <person name="Nunoura T."/>
            <person name="Banfield J.F."/>
            <person name="Schramm A."/>
            <person name="Baker B.J."/>
            <person name="Spang A."/>
            <person name="Ettema T.J.G."/>
        </authorList>
    </citation>
    <scope>NUCLEOTIDE SEQUENCE</scope>
    <source>
        <strain evidence="10">LCB_4</strain>
    </source>
</reference>
<dbReference type="Pfam" id="PF00005">
    <property type="entry name" value="ABC_tran"/>
    <property type="match status" value="1"/>
</dbReference>
<evidence type="ECO:0000256" key="6">
    <source>
        <dbReference type="ARBA" id="ARBA00039025"/>
    </source>
</evidence>
<reference evidence="10" key="2">
    <citation type="journal article" date="2022" name="Nat. Microbiol.">
        <title>A closed Candidatus Odinarchaeum chromosome exposes Asgard archaeal viruses.</title>
        <authorList>
            <person name="Tamarit D."/>
            <person name="Caceres E.F."/>
            <person name="Krupovic M."/>
            <person name="Nijland R."/>
            <person name="Eme L."/>
            <person name="Robinson N.P."/>
            <person name="Ettema T.J.G."/>
        </authorList>
    </citation>
    <scope>NUCLEOTIDE SEQUENCE</scope>
    <source>
        <strain evidence="10">LCB_4</strain>
    </source>
</reference>
<dbReference type="EC" id="7.3.2.6" evidence="6"/>
<evidence type="ECO:0000256" key="2">
    <source>
        <dbReference type="ARBA" id="ARBA00022741"/>
    </source>
</evidence>
<evidence type="ECO:0000256" key="8">
    <source>
        <dbReference type="ARBA" id="ARBA00047936"/>
    </source>
</evidence>
<dbReference type="SMART" id="SM00382">
    <property type="entry name" value="AAA"/>
    <property type="match status" value="1"/>
</dbReference>